<feature type="transmembrane region" description="Helical" evidence="1">
    <location>
        <begin position="61"/>
        <end position="80"/>
    </location>
</feature>
<comment type="caution">
    <text evidence="3">The sequence shown here is derived from an EMBL/GenBank/DDBJ whole genome shotgun (WGS) entry which is preliminary data.</text>
</comment>
<reference evidence="2" key="3">
    <citation type="submission" date="2020-02" db="EMBL/GenBank/DDBJ databases">
        <authorList>
            <person name="Matsumoto Y."/>
            <person name="Motooka D."/>
            <person name="Nakamura S."/>
        </authorList>
    </citation>
    <scope>NUCLEOTIDE SEQUENCE</scope>
    <source>
        <strain evidence="2">JCM 6377</strain>
    </source>
</reference>
<accession>A0A2A7N797</accession>
<dbReference type="Proteomes" id="UP000465302">
    <property type="component" value="Unassembled WGS sequence"/>
</dbReference>
<dbReference type="OrthoDB" id="5196985at2"/>
<feature type="transmembrane region" description="Helical" evidence="1">
    <location>
        <begin position="21"/>
        <end position="41"/>
    </location>
</feature>
<protein>
    <submittedName>
        <fullName evidence="3">Uncharacterized protein</fullName>
    </submittedName>
</protein>
<evidence type="ECO:0000313" key="5">
    <source>
        <dbReference type="Proteomes" id="UP000465302"/>
    </source>
</evidence>
<gene>
    <name evidence="3" type="ORF">CQY20_08645</name>
    <name evidence="2" type="ORF">MAGR_28940</name>
</gene>
<evidence type="ECO:0000313" key="4">
    <source>
        <dbReference type="Proteomes" id="UP000220914"/>
    </source>
</evidence>
<dbReference type="EMBL" id="PDCP01000012">
    <property type="protein sequence ID" value="PEG39952.1"/>
    <property type="molecule type" value="Genomic_DNA"/>
</dbReference>
<dbReference type="Proteomes" id="UP000220914">
    <property type="component" value="Unassembled WGS sequence"/>
</dbReference>
<evidence type="ECO:0000256" key="1">
    <source>
        <dbReference type="SAM" id="Phobius"/>
    </source>
</evidence>
<organism evidence="3 4">
    <name type="scientific">Mycolicibacterium agri</name>
    <name type="common">Mycobacterium agri</name>
    <dbReference type="NCBI Taxonomy" id="36811"/>
    <lineage>
        <taxon>Bacteria</taxon>
        <taxon>Bacillati</taxon>
        <taxon>Actinomycetota</taxon>
        <taxon>Actinomycetes</taxon>
        <taxon>Mycobacteriales</taxon>
        <taxon>Mycobacteriaceae</taxon>
        <taxon>Mycolicibacterium</taxon>
    </lineage>
</organism>
<proteinExistence type="predicted"/>
<keyword evidence="4" id="KW-1185">Reference proteome</keyword>
<sequence>MTPQKAVSRIFDIRNIIGALLAIYGVLLVIAGLAPGLVAAHDESAGDGNTVELYVGTDANWWVGLALLAVAAVFIAWAALRPITVDVDSAPDTEGPTETG</sequence>
<evidence type="ECO:0000313" key="2">
    <source>
        <dbReference type="EMBL" id="GFG51453.1"/>
    </source>
</evidence>
<evidence type="ECO:0000313" key="3">
    <source>
        <dbReference type="EMBL" id="PEG39952.1"/>
    </source>
</evidence>
<dbReference type="EMBL" id="BLKS01000001">
    <property type="protein sequence ID" value="GFG51453.1"/>
    <property type="molecule type" value="Genomic_DNA"/>
</dbReference>
<keyword evidence="1" id="KW-0472">Membrane</keyword>
<name>A0A2A7N797_MYCAG</name>
<reference evidence="2 5" key="2">
    <citation type="journal article" date="2019" name="Emerg. Microbes Infect.">
        <title>Comprehensive subspecies identification of 175 nontuberculous mycobacteria species based on 7547 genomic profiles.</title>
        <authorList>
            <person name="Matsumoto Y."/>
            <person name="Kinjo T."/>
            <person name="Motooka D."/>
            <person name="Nabeya D."/>
            <person name="Jung N."/>
            <person name="Uechi K."/>
            <person name="Horii T."/>
            <person name="Iida T."/>
            <person name="Fujita J."/>
            <person name="Nakamura S."/>
        </authorList>
    </citation>
    <scope>NUCLEOTIDE SEQUENCE [LARGE SCALE GENOMIC DNA]</scope>
    <source>
        <strain evidence="2 5">JCM 6377</strain>
    </source>
</reference>
<keyword evidence="1" id="KW-1133">Transmembrane helix</keyword>
<dbReference type="RefSeq" id="WP_097939670.1">
    <property type="nucleotide sequence ID" value="NZ_BLKS01000001.1"/>
</dbReference>
<dbReference type="AlphaFoldDB" id="A0A2A7N797"/>
<reference evidence="3 4" key="1">
    <citation type="submission" date="2017-10" db="EMBL/GenBank/DDBJ databases">
        <title>The new phylogeny of genus Mycobacterium.</title>
        <authorList>
            <person name="Tortoli E."/>
            <person name="Trovato A."/>
            <person name="Cirillo D.M."/>
        </authorList>
    </citation>
    <scope>NUCLEOTIDE SEQUENCE [LARGE SCALE GENOMIC DNA]</scope>
    <source>
        <strain evidence="3 4">CCUG37673</strain>
    </source>
</reference>
<keyword evidence="1" id="KW-0812">Transmembrane</keyword>